<dbReference type="EMBL" id="JAUJYO010000006">
    <property type="protein sequence ID" value="KAK1314034.1"/>
    <property type="molecule type" value="Genomic_DNA"/>
</dbReference>
<dbReference type="Proteomes" id="UP001180020">
    <property type="component" value="Unassembled WGS sequence"/>
</dbReference>
<reference evidence="1" key="1">
    <citation type="journal article" date="2023" name="Nat. Commun.">
        <title>Diploid and tetraploid genomes of Acorus and the evolution of monocots.</title>
        <authorList>
            <person name="Ma L."/>
            <person name="Liu K.W."/>
            <person name="Li Z."/>
            <person name="Hsiao Y.Y."/>
            <person name="Qi Y."/>
            <person name="Fu T."/>
            <person name="Tang G.D."/>
            <person name="Zhang D."/>
            <person name="Sun W.H."/>
            <person name="Liu D.K."/>
            <person name="Li Y."/>
            <person name="Chen G.Z."/>
            <person name="Liu X.D."/>
            <person name="Liao X.Y."/>
            <person name="Jiang Y.T."/>
            <person name="Yu X."/>
            <person name="Hao Y."/>
            <person name="Huang J."/>
            <person name="Zhao X.W."/>
            <person name="Ke S."/>
            <person name="Chen Y.Y."/>
            <person name="Wu W.L."/>
            <person name="Hsu J.L."/>
            <person name="Lin Y.F."/>
            <person name="Huang M.D."/>
            <person name="Li C.Y."/>
            <person name="Huang L."/>
            <person name="Wang Z.W."/>
            <person name="Zhao X."/>
            <person name="Zhong W.Y."/>
            <person name="Peng D.H."/>
            <person name="Ahmad S."/>
            <person name="Lan S."/>
            <person name="Zhang J.S."/>
            <person name="Tsai W.C."/>
            <person name="Van de Peer Y."/>
            <person name="Liu Z.J."/>
        </authorList>
    </citation>
    <scope>NUCLEOTIDE SEQUENCE</scope>
    <source>
        <strain evidence="1">CP</strain>
    </source>
</reference>
<dbReference type="AlphaFoldDB" id="A0AAV9EM37"/>
<gene>
    <name evidence="1" type="ORF">QJS10_CPA06g00384</name>
</gene>
<evidence type="ECO:0000313" key="1">
    <source>
        <dbReference type="EMBL" id="KAK1314034.1"/>
    </source>
</evidence>
<sequence length="77" mass="9031">MADNRLSNMLLDDSNSDDESEIITRLWFWRESTANPTKIGYLAMPPSMELLKIPLHLIDTSFGVHWYFIVTLRYRSP</sequence>
<comment type="caution">
    <text evidence="1">The sequence shown here is derived from an EMBL/GenBank/DDBJ whole genome shotgun (WGS) entry which is preliminary data.</text>
</comment>
<keyword evidence="2" id="KW-1185">Reference proteome</keyword>
<reference evidence="1" key="2">
    <citation type="submission" date="2023-06" db="EMBL/GenBank/DDBJ databases">
        <authorList>
            <person name="Ma L."/>
            <person name="Liu K.-W."/>
            <person name="Li Z."/>
            <person name="Hsiao Y.-Y."/>
            <person name="Qi Y."/>
            <person name="Fu T."/>
            <person name="Tang G."/>
            <person name="Zhang D."/>
            <person name="Sun W.-H."/>
            <person name="Liu D.-K."/>
            <person name="Li Y."/>
            <person name="Chen G.-Z."/>
            <person name="Liu X.-D."/>
            <person name="Liao X.-Y."/>
            <person name="Jiang Y.-T."/>
            <person name="Yu X."/>
            <person name="Hao Y."/>
            <person name="Huang J."/>
            <person name="Zhao X.-W."/>
            <person name="Ke S."/>
            <person name="Chen Y.-Y."/>
            <person name="Wu W.-L."/>
            <person name="Hsu J.-L."/>
            <person name="Lin Y.-F."/>
            <person name="Huang M.-D."/>
            <person name="Li C.-Y."/>
            <person name="Huang L."/>
            <person name="Wang Z.-W."/>
            <person name="Zhao X."/>
            <person name="Zhong W.-Y."/>
            <person name="Peng D.-H."/>
            <person name="Ahmad S."/>
            <person name="Lan S."/>
            <person name="Zhang J.-S."/>
            <person name="Tsai W.-C."/>
            <person name="Van De Peer Y."/>
            <person name="Liu Z.-J."/>
        </authorList>
    </citation>
    <scope>NUCLEOTIDE SEQUENCE</scope>
    <source>
        <strain evidence="1">CP</strain>
        <tissue evidence="1">Leaves</tissue>
    </source>
</reference>
<proteinExistence type="predicted"/>
<accession>A0AAV9EM37</accession>
<organism evidence="1 2">
    <name type="scientific">Acorus calamus</name>
    <name type="common">Sweet flag</name>
    <dbReference type="NCBI Taxonomy" id="4465"/>
    <lineage>
        <taxon>Eukaryota</taxon>
        <taxon>Viridiplantae</taxon>
        <taxon>Streptophyta</taxon>
        <taxon>Embryophyta</taxon>
        <taxon>Tracheophyta</taxon>
        <taxon>Spermatophyta</taxon>
        <taxon>Magnoliopsida</taxon>
        <taxon>Liliopsida</taxon>
        <taxon>Acoraceae</taxon>
        <taxon>Acorus</taxon>
    </lineage>
</organism>
<name>A0AAV9EM37_ACOCL</name>
<evidence type="ECO:0000313" key="2">
    <source>
        <dbReference type="Proteomes" id="UP001180020"/>
    </source>
</evidence>
<protein>
    <submittedName>
        <fullName evidence="1">Uncharacterized protein</fullName>
    </submittedName>
</protein>